<keyword evidence="2" id="KW-0472">Membrane</keyword>
<keyword evidence="2" id="KW-0812">Transmembrane</keyword>
<evidence type="ECO:0000256" key="2">
    <source>
        <dbReference type="SAM" id="Phobius"/>
    </source>
</evidence>
<dbReference type="RefSeq" id="XP_033573126.1">
    <property type="nucleotide sequence ID" value="XM_033718084.1"/>
</dbReference>
<evidence type="ECO:0000313" key="5">
    <source>
        <dbReference type="RefSeq" id="XP_033573126.1"/>
    </source>
</evidence>
<dbReference type="GO" id="GO:0016020">
    <property type="term" value="C:membrane"/>
    <property type="evidence" value="ECO:0007669"/>
    <property type="project" value="InterPro"/>
</dbReference>
<sequence>MWEHQKSTTATTRIIKIKDLSPMVLTCIIGSTPRVDVNYVANFFDRHLKLMNWGKVNLNKFQDMGWRSYTLEYHFVFYHVSLDYAEPEQVQHDPRDWRRSASFGREIQGSTRYIHEATTSFLLVGHFSNVSTCIQLEEAYYKDPYSKGTSSRSFQSFDAHQPPAMLFLSWIAVALHHVLCKWQRAIDAVDSEITFPAEVVFSRDRLLLMTDDLKFSHAKTYYWALQIYKLFEQTLSDTIESWENFEKESLPRLQHSKLDKREWDIKIENIKAGISQLRSKTDRVKERINHVKDLREGLASASALFDSRAAICQGDNIRLLTYVDLLFLPLSFGTSIFGMQIMGSGNGTLHAFAITLPSIFIGTVLLIMNLQNILNAWDSIIGGTAVWLLHNMRHHRRKDWKQRAYQVEEDFAATHTPVLRTRRKTGGWVYLMFIFEVVLVGVPTNEVLVARELYNSLLKKIRTPRSTLATAYNVEDALVSMRTILVIMEAQRLRDDDDNKAQNQRAWRQWTTKIVLGMLKVVWTLTRVLFLPIWIPLLVIEYLLLVIYLQWAPMPQSHTIAQQSELDSKAMPRSSWLRAFHILGLDSPVPDPEPMPTMAPIPSEEDLPLRKIVRRATEMEKRKKKTRRASIIGTEKTTSASNMGRGKLSVDLAPVRESTEENRERKGPISPLSTRPLSQISIVDSTGARSS</sequence>
<protein>
    <submittedName>
        <fullName evidence="3 5">Uncharacterized protein</fullName>
    </submittedName>
</protein>
<reference evidence="3 5" key="1">
    <citation type="journal article" date="2020" name="Stud. Mycol.">
        <title>101 Dothideomycetes genomes: a test case for predicting lifestyles and emergence of pathogens.</title>
        <authorList>
            <person name="Haridas S."/>
            <person name="Albert R."/>
            <person name="Binder M."/>
            <person name="Bloem J."/>
            <person name="Labutti K."/>
            <person name="Salamov A."/>
            <person name="Andreopoulos B."/>
            <person name="Baker S."/>
            <person name="Barry K."/>
            <person name="Bills G."/>
            <person name="Bluhm B."/>
            <person name="Cannon C."/>
            <person name="Castanera R."/>
            <person name="Culley D."/>
            <person name="Daum C."/>
            <person name="Ezra D."/>
            <person name="Gonzalez J."/>
            <person name="Henrissat B."/>
            <person name="Kuo A."/>
            <person name="Liang C."/>
            <person name="Lipzen A."/>
            <person name="Lutzoni F."/>
            <person name="Magnuson J."/>
            <person name="Mondo S."/>
            <person name="Nolan M."/>
            <person name="Ohm R."/>
            <person name="Pangilinan J."/>
            <person name="Park H.-J."/>
            <person name="Ramirez L."/>
            <person name="Alfaro M."/>
            <person name="Sun H."/>
            <person name="Tritt A."/>
            <person name="Yoshinaga Y."/>
            <person name="Zwiers L.-H."/>
            <person name="Turgeon B."/>
            <person name="Goodwin S."/>
            <person name="Spatafora J."/>
            <person name="Crous P."/>
            <person name="Grigoriev I."/>
        </authorList>
    </citation>
    <scope>NUCLEOTIDE SEQUENCE</scope>
    <source>
        <strain evidence="3 5">CBS 304.34</strain>
    </source>
</reference>
<dbReference type="Gene3D" id="1.20.58.340">
    <property type="entry name" value="Magnesium transport protein CorA, transmembrane region"/>
    <property type="match status" value="1"/>
</dbReference>
<dbReference type="AlphaFoldDB" id="A0A6A6YBH5"/>
<evidence type="ECO:0000313" key="4">
    <source>
        <dbReference type="Proteomes" id="UP000504636"/>
    </source>
</evidence>
<feature type="region of interest" description="Disordered" evidence="1">
    <location>
        <begin position="618"/>
        <end position="691"/>
    </location>
</feature>
<name>A0A6A6YBH5_9PEZI</name>
<accession>A0A6A6YBH5</accession>
<feature type="compositionally biased region" description="Polar residues" evidence="1">
    <location>
        <begin position="671"/>
        <end position="691"/>
    </location>
</feature>
<organism evidence="3">
    <name type="scientific">Mytilinidion resinicola</name>
    <dbReference type="NCBI Taxonomy" id="574789"/>
    <lineage>
        <taxon>Eukaryota</taxon>
        <taxon>Fungi</taxon>
        <taxon>Dikarya</taxon>
        <taxon>Ascomycota</taxon>
        <taxon>Pezizomycotina</taxon>
        <taxon>Dothideomycetes</taxon>
        <taxon>Pleosporomycetidae</taxon>
        <taxon>Mytilinidiales</taxon>
        <taxon>Mytilinidiaceae</taxon>
        <taxon>Mytilinidion</taxon>
    </lineage>
</organism>
<keyword evidence="4" id="KW-1185">Reference proteome</keyword>
<reference evidence="5" key="3">
    <citation type="submission" date="2025-04" db="UniProtKB">
        <authorList>
            <consortium name="RefSeq"/>
        </authorList>
    </citation>
    <scope>IDENTIFICATION</scope>
    <source>
        <strain evidence="5">CBS 304.34</strain>
    </source>
</reference>
<dbReference type="EMBL" id="MU003707">
    <property type="protein sequence ID" value="KAF2806162.1"/>
    <property type="molecule type" value="Genomic_DNA"/>
</dbReference>
<dbReference type="InterPro" id="IPR002523">
    <property type="entry name" value="MgTranspt_CorA/ZnTranspt_ZntB"/>
</dbReference>
<feature type="transmembrane region" description="Helical" evidence="2">
    <location>
        <begin position="528"/>
        <end position="549"/>
    </location>
</feature>
<dbReference type="Pfam" id="PF01544">
    <property type="entry name" value="CorA"/>
    <property type="match status" value="1"/>
</dbReference>
<evidence type="ECO:0000313" key="3">
    <source>
        <dbReference type="EMBL" id="KAF2806162.1"/>
    </source>
</evidence>
<dbReference type="Proteomes" id="UP000504636">
    <property type="component" value="Unplaced"/>
</dbReference>
<evidence type="ECO:0000256" key="1">
    <source>
        <dbReference type="SAM" id="MobiDB-lite"/>
    </source>
</evidence>
<proteinExistence type="predicted"/>
<feature type="transmembrane region" description="Helical" evidence="2">
    <location>
        <begin position="349"/>
        <end position="368"/>
    </location>
</feature>
<reference evidence="5" key="2">
    <citation type="submission" date="2020-04" db="EMBL/GenBank/DDBJ databases">
        <authorList>
            <consortium name="NCBI Genome Project"/>
        </authorList>
    </citation>
    <scope>NUCLEOTIDE SEQUENCE</scope>
    <source>
        <strain evidence="5">CBS 304.34</strain>
    </source>
</reference>
<dbReference type="OrthoDB" id="426293at2759"/>
<feature type="transmembrane region" description="Helical" evidence="2">
    <location>
        <begin position="319"/>
        <end position="337"/>
    </location>
</feature>
<gene>
    <name evidence="3 5" type="ORF">BDZ99DRAFT_448849</name>
</gene>
<feature type="compositionally biased region" description="Basic and acidic residues" evidence="1">
    <location>
        <begin position="657"/>
        <end position="667"/>
    </location>
</feature>
<keyword evidence="2" id="KW-1133">Transmembrane helix</keyword>
<dbReference type="GO" id="GO:0046873">
    <property type="term" value="F:metal ion transmembrane transporter activity"/>
    <property type="evidence" value="ECO:0007669"/>
    <property type="project" value="InterPro"/>
</dbReference>
<feature type="transmembrane region" description="Helical" evidence="2">
    <location>
        <begin position="428"/>
        <end position="450"/>
    </location>
</feature>
<dbReference type="GeneID" id="54458977"/>